<keyword evidence="1" id="KW-1133">Transmembrane helix</keyword>
<proteinExistence type="predicted"/>
<feature type="transmembrane region" description="Helical" evidence="1">
    <location>
        <begin position="20"/>
        <end position="39"/>
    </location>
</feature>
<sequence length="98" mass="10877">MSNAPEDKRKRDELPAAGMIPLWPGFVVTALCGLIYLSVGSGGTFRFPPSTYIHHQLTANAWLHGRLHVTGDEIERHFFANQLRNADGTLPEGINYDT</sequence>
<evidence type="ECO:0000313" key="2">
    <source>
        <dbReference type="EMBL" id="GAG22819.1"/>
    </source>
</evidence>
<protein>
    <submittedName>
        <fullName evidence="2">Uncharacterized protein</fullName>
    </submittedName>
</protein>
<keyword evidence="1" id="KW-0472">Membrane</keyword>
<evidence type="ECO:0000256" key="1">
    <source>
        <dbReference type="SAM" id="Phobius"/>
    </source>
</evidence>
<dbReference type="EMBL" id="BARS01030523">
    <property type="protein sequence ID" value="GAG22819.1"/>
    <property type="molecule type" value="Genomic_DNA"/>
</dbReference>
<reference evidence="2" key="1">
    <citation type="journal article" date="2014" name="Front. Microbiol.">
        <title>High frequency of phylogenetically diverse reductive dehalogenase-homologous genes in deep subseafloor sedimentary metagenomes.</title>
        <authorList>
            <person name="Kawai M."/>
            <person name="Futagami T."/>
            <person name="Toyoda A."/>
            <person name="Takaki Y."/>
            <person name="Nishi S."/>
            <person name="Hori S."/>
            <person name="Arai W."/>
            <person name="Tsubouchi T."/>
            <person name="Morono Y."/>
            <person name="Uchiyama I."/>
            <person name="Ito T."/>
            <person name="Fujiyama A."/>
            <person name="Inagaki F."/>
            <person name="Takami H."/>
        </authorList>
    </citation>
    <scope>NUCLEOTIDE SEQUENCE</scope>
    <source>
        <strain evidence="2">Expedition CK06-06</strain>
    </source>
</reference>
<dbReference type="AlphaFoldDB" id="X0VWL2"/>
<keyword evidence="1" id="KW-0812">Transmembrane</keyword>
<gene>
    <name evidence="2" type="ORF">S01H1_47607</name>
</gene>
<organism evidence="2">
    <name type="scientific">marine sediment metagenome</name>
    <dbReference type="NCBI Taxonomy" id="412755"/>
    <lineage>
        <taxon>unclassified sequences</taxon>
        <taxon>metagenomes</taxon>
        <taxon>ecological metagenomes</taxon>
    </lineage>
</organism>
<comment type="caution">
    <text evidence="2">The sequence shown here is derived from an EMBL/GenBank/DDBJ whole genome shotgun (WGS) entry which is preliminary data.</text>
</comment>
<name>X0VWL2_9ZZZZ</name>
<feature type="non-terminal residue" evidence="2">
    <location>
        <position position="98"/>
    </location>
</feature>
<accession>X0VWL2</accession>